<dbReference type="RefSeq" id="WP_192507917.1">
    <property type="nucleotide sequence ID" value="NZ_AQGV01000012.1"/>
</dbReference>
<reference evidence="1 2" key="1">
    <citation type="submission" date="2015-03" db="EMBL/GenBank/DDBJ databases">
        <title>Genome sequence of Pseudoalteromonas aurantia.</title>
        <authorList>
            <person name="Xie B.-B."/>
            <person name="Rong J.-C."/>
            <person name="Qin Q.-L."/>
            <person name="Zhang Y.-Z."/>
        </authorList>
    </citation>
    <scope>NUCLEOTIDE SEQUENCE [LARGE SCALE GENOMIC DNA]</scope>
    <source>
        <strain evidence="1 2">208</strain>
    </source>
</reference>
<comment type="caution">
    <text evidence="1">The sequence shown here is derived from an EMBL/GenBank/DDBJ whole genome shotgun (WGS) entry which is preliminary data.</text>
</comment>
<dbReference type="InterPro" id="IPR015943">
    <property type="entry name" value="WD40/YVTN_repeat-like_dom_sf"/>
</dbReference>
<proteinExistence type="predicted"/>
<dbReference type="Proteomes" id="UP000615755">
    <property type="component" value="Unassembled WGS sequence"/>
</dbReference>
<accession>A0ABR9ED23</accession>
<dbReference type="SUPFAM" id="SSF50998">
    <property type="entry name" value="Quinoprotein alcohol dehydrogenase-like"/>
    <property type="match status" value="1"/>
</dbReference>
<evidence type="ECO:0000313" key="2">
    <source>
        <dbReference type="Proteomes" id="UP000615755"/>
    </source>
</evidence>
<name>A0ABR9ED23_9GAMM</name>
<keyword evidence="2" id="KW-1185">Reference proteome</keyword>
<dbReference type="InterPro" id="IPR011047">
    <property type="entry name" value="Quinoprotein_ADH-like_sf"/>
</dbReference>
<evidence type="ECO:0000313" key="1">
    <source>
        <dbReference type="EMBL" id="MBE0368672.1"/>
    </source>
</evidence>
<dbReference type="Gene3D" id="2.130.10.10">
    <property type="entry name" value="YVTN repeat-like/Quinoprotein amine dehydrogenase"/>
    <property type="match status" value="1"/>
</dbReference>
<organism evidence="1 2">
    <name type="scientific">Pseudoalteromonas aurantia 208</name>
    <dbReference type="NCBI Taxonomy" id="1314867"/>
    <lineage>
        <taxon>Bacteria</taxon>
        <taxon>Pseudomonadati</taxon>
        <taxon>Pseudomonadota</taxon>
        <taxon>Gammaproteobacteria</taxon>
        <taxon>Alteromonadales</taxon>
        <taxon>Pseudoalteromonadaceae</taxon>
        <taxon>Pseudoalteromonas</taxon>
    </lineage>
</organism>
<sequence length="168" mass="18359">MTALRTMWQTSLPKTGDNVISSVVANRYVYAAGQGRVFKLTIDGGTIENTNTLPDRGDHAVNLVLSDDEKTLYAGTDGYAIAIETLTMETKWQTSLPNTGDNEVNLLLTDKLLFCGSSGHVYQLDHNGNTLGHNHLPDRGNHEVQMCINKSETVLYVGTDGYEIAISI</sequence>
<gene>
    <name evidence="1" type="ORF">PAUR_a2328</name>
</gene>
<protein>
    <submittedName>
        <fullName evidence="1">Uncharacterized protein</fullName>
    </submittedName>
</protein>
<dbReference type="EMBL" id="AQGV01000012">
    <property type="protein sequence ID" value="MBE0368672.1"/>
    <property type="molecule type" value="Genomic_DNA"/>
</dbReference>